<dbReference type="GeneTree" id="ENSGT00940000178458"/>
<reference evidence="1" key="2">
    <citation type="submission" date="2025-08" db="UniProtKB">
        <authorList>
            <consortium name="Ensembl"/>
        </authorList>
    </citation>
    <scope>IDENTIFICATION</scope>
</reference>
<organism evidence="1 2">
    <name type="scientific">Maylandia zebra</name>
    <name type="common">zebra mbuna</name>
    <dbReference type="NCBI Taxonomy" id="106582"/>
    <lineage>
        <taxon>Eukaryota</taxon>
        <taxon>Metazoa</taxon>
        <taxon>Chordata</taxon>
        <taxon>Craniata</taxon>
        <taxon>Vertebrata</taxon>
        <taxon>Euteleostomi</taxon>
        <taxon>Actinopterygii</taxon>
        <taxon>Neopterygii</taxon>
        <taxon>Teleostei</taxon>
        <taxon>Neoteleostei</taxon>
        <taxon>Acanthomorphata</taxon>
        <taxon>Ovalentaria</taxon>
        <taxon>Cichlomorphae</taxon>
        <taxon>Cichliformes</taxon>
        <taxon>Cichlidae</taxon>
        <taxon>African cichlids</taxon>
        <taxon>Pseudocrenilabrinae</taxon>
        <taxon>Haplochromini</taxon>
        <taxon>Maylandia</taxon>
        <taxon>Maylandia zebra complex</taxon>
    </lineage>
</organism>
<dbReference type="Proteomes" id="UP000265160">
    <property type="component" value="LG7"/>
</dbReference>
<dbReference type="AlphaFoldDB" id="A0A3P9ARP1"/>
<name>A0A3P9ARP1_9CICH</name>
<reference evidence="1" key="3">
    <citation type="submission" date="2025-09" db="UniProtKB">
        <authorList>
            <consortium name="Ensembl"/>
        </authorList>
    </citation>
    <scope>IDENTIFICATION</scope>
</reference>
<sequence length="51" mass="5533">MAKVDSGAKPLQNAMKMAKVAIQLDGGNRHKVSEIQGFPAEQASCHSRMHQ</sequence>
<keyword evidence="2" id="KW-1185">Reference proteome</keyword>
<accession>A0A3P9ARP1</accession>
<evidence type="ECO:0000313" key="2">
    <source>
        <dbReference type="Proteomes" id="UP000265160"/>
    </source>
</evidence>
<evidence type="ECO:0000313" key="1">
    <source>
        <dbReference type="Ensembl" id="ENSMZEP00005000288.1"/>
    </source>
</evidence>
<protein>
    <submittedName>
        <fullName evidence="1">Uncharacterized protein</fullName>
    </submittedName>
</protein>
<reference evidence="1 2" key="1">
    <citation type="journal article" date="2014" name="Nature">
        <title>The genomic substrate for adaptive radiation in African cichlid fish.</title>
        <authorList>
            <person name="Brawand D."/>
            <person name="Wagner C.E."/>
            <person name="Li Y.I."/>
            <person name="Malinsky M."/>
            <person name="Keller I."/>
            <person name="Fan S."/>
            <person name="Simakov O."/>
            <person name="Ng A.Y."/>
            <person name="Lim Z.W."/>
            <person name="Bezault E."/>
            <person name="Turner-Maier J."/>
            <person name="Johnson J."/>
            <person name="Alcazar R."/>
            <person name="Noh H.J."/>
            <person name="Russell P."/>
            <person name="Aken B."/>
            <person name="Alfoldi J."/>
            <person name="Amemiya C."/>
            <person name="Azzouzi N."/>
            <person name="Baroiller J.F."/>
            <person name="Barloy-Hubler F."/>
            <person name="Berlin A."/>
            <person name="Bloomquist R."/>
            <person name="Carleton K.L."/>
            <person name="Conte M.A."/>
            <person name="D'Cotta H."/>
            <person name="Eshel O."/>
            <person name="Gaffney L."/>
            <person name="Galibert F."/>
            <person name="Gante H.F."/>
            <person name="Gnerre S."/>
            <person name="Greuter L."/>
            <person name="Guyon R."/>
            <person name="Haddad N.S."/>
            <person name="Haerty W."/>
            <person name="Harris R.M."/>
            <person name="Hofmann H.A."/>
            <person name="Hourlier T."/>
            <person name="Hulata G."/>
            <person name="Jaffe D.B."/>
            <person name="Lara M."/>
            <person name="Lee A.P."/>
            <person name="MacCallum I."/>
            <person name="Mwaiko S."/>
            <person name="Nikaido M."/>
            <person name="Nishihara H."/>
            <person name="Ozouf-Costaz C."/>
            <person name="Penman D.J."/>
            <person name="Przybylski D."/>
            <person name="Rakotomanga M."/>
            <person name="Renn S.C.P."/>
            <person name="Ribeiro F.J."/>
            <person name="Ron M."/>
            <person name="Salzburger W."/>
            <person name="Sanchez-Pulido L."/>
            <person name="Santos M.E."/>
            <person name="Searle S."/>
            <person name="Sharpe T."/>
            <person name="Swofford R."/>
            <person name="Tan F.J."/>
            <person name="Williams L."/>
            <person name="Young S."/>
            <person name="Yin S."/>
            <person name="Okada N."/>
            <person name="Kocher T.D."/>
            <person name="Miska E.A."/>
            <person name="Lander E.S."/>
            <person name="Venkatesh B."/>
            <person name="Fernald R.D."/>
            <person name="Meyer A."/>
            <person name="Ponting C.P."/>
            <person name="Streelman J.T."/>
            <person name="Lindblad-Toh K."/>
            <person name="Seehausen O."/>
            <person name="Di Palma F."/>
        </authorList>
    </citation>
    <scope>NUCLEOTIDE SEQUENCE</scope>
</reference>
<proteinExistence type="predicted"/>
<dbReference type="Ensembl" id="ENSMZET00005000345.1">
    <property type="protein sequence ID" value="ENSMZEP00005000288.1"/>
    <property type="gene ID" value="ENSMZEG00005000313.1"/>
</dbReference>